<evidence type="ECO:0000313" key="2">
    <source>
        <dbReference type="Proteomes" id="UP000319160"/>
    </source>
</evidence>
<protein>
    <submittedName>
        <fullName evidence="1">Uncharacterized protein</fullName>
    </submittedName>
</protein>
<comment type="caution">
    <text evidence="1">The sequence shown here is derived from an EMBL/GenBank/DDBJ whole genome shotgun (WGS) entry which is preliminary data.</text>
</comment>
<accession>A0A553HRI8</accession>
<dbReference type="AlphaFoldDB" id="A0A553HRI8"/>
<dbReference type="Proteomes" id="UP000319160">
    <property type="component" value="Unassembled WGS sequence"/>
</dbReference>
<proteinExistence type="predicted"/>
<evidence type="ECO:0000313" key="1">
    <source>
        <dbReference type="EMBL" id="TRX90577.1"/>
    </source>
</evidence>
<name>A0A553HRI8_9PEZI</name>
<keyword evidence="2" id="KW-1185">Reference proteome</keyword>
<organism evidence="1 2">
    <name type="scientific">Xylaria flabelliformis</name>
    <dbReference type="NCBI Taxonomy" id="2512241"/>
    <lineage>
        <taxon>Eukaryota</taxon>
        <taxon>Fungi</taxon>
        <taxon>Dikarya</taxon>
        <taxon>Ascomycota</taxon>
        <taxon>Pezizomycotina</taxon>
        <taxon>Sordariomycetes</taxon>
        <taxon>Xylariomycetidae</taxon>
        <taxon>Xylariales</taxon>
        <taxon>Xylariaceae</taxon>
        <taxon>Xylaria</taxon>
    </lineage>
</organism>
<dbReference type="EMBL" id="VFLP01000054">
    <property type="protein sequence ID" value="TRX90577.1"/>
    <property type="molecule type" value="Genomic_DNA"/>
</dbReference>
<gene>
    <name evidence="1" type="ORF">FHL15_008550</name>
</gene>
<dbReference type="STRING" id="2512241.A0A553HRI8"/>
<dbReference type="OrthoDB" id="3485856at2759"/>
<reference evidence="2" key="1">
    <citation type="submission" date="2019-06" db="EMBL/GenBank/DDBJ databases">
        <title>Draft genome sequence of the griseofulvin-producing fungus Xylaria cubensis strain G536.</title>
        <authorList>
            <person name="Mead M.E."/>
            <person name="Raja H.A."/>
            <person name="Steenwyk J.L."/>
            <person name="Knowles S.L."/>
            <person name="Oberlies N.H."/>
            <person name="Rokas A."/>
        </authorList>
    </citation>
    <scope>NUCLEOTIDE SEQUENCE [LARGE SCALE GENOMIC DNA]</scope>
    <source>
        <strain evidence="2">G536</strain>
    </source>
</reference>
<sequence>MQTQRKRRTSPARIELALATLWSHYNGRLKQLNLTLNAGEYKRLLQRLEQPENRALLGHFYDRFRYHYTRSNESFEIKIPIYVCQRLSMDLYGLIGRWSDAIFESSARYDKRIGDAAFSIYGISSKPIHYFTGDGQDIGWAQNSTSLAETAKSYIRGSNGITRTVVTFGMHRIYQAEERNVRRKCVEDEEFETDVATFSVWRANDDGEPIQTVANQVFRDKEGMPVASVALEISLKDFICRGILASPEGAFKDPVLRFTSEELCRRLNRALMEYHVYRKDDFQEYDSDNLVLLSSNRRLLKRIKKKCVGTPKARRMTAQLGPIIEDGKSRSAKFQNVYIRKSTLTADIWVKI</sequence>